<dbReference type="InterPro" id="IPR037171">
    <property type="entry name" value="NagB/RpiA_transferase-like"/>
</dbReference>
<dbReference type="PANTHER" id="PTHR21432:SF20">
    <property type="entry name" value="ACETYL-COA HYDROLASE"/>
    <property type="match status" value="1"/>
</dbReference>
<accession>A0A1M6PQ91</accession>
<organism evidence="5 6">
    <name type="scientific">Pseudonocardia thermophila</name>
    <dbReference type="NCBI Taxonomy" id="1848"/>
    <lineage>
        <taxon>Bacteria</taxon>
        <taxon>Bacillati</taxon>
        <taxon>Actinomycetota</taxon>
        <taxon>Actinomycetes</taxon>
        <taxon>Pseudonocardiales</taxon>
        <taxon>Pseudonocardiaceae</taxon>
        <taxon>Pseudonocardia</taxon>
    </lineage>
</organism>
<dbReference type="Gene3D" id="3.40.1080.20">
    <property type="entry name" value="Acetyl-CoA hydrolase/transferase C-terminal domain"/>
    <property type="match status" value="1"/>
</dbReference>
<proteinExistence type="inferred from homology"/>
<feature type="domain" description="Acetyl-CoA hydrolase/transferase N-terminal" evidence="3">
    <location>
        <begin position="90"/>
        <end position="171"/>
    </location>
</feature>
<keyword evidence="5" id="KW-0378">Hydrolase</keyword>
<evidence type="ECO:0000256" key="2">
    <source>
        <dbReference type="ARBA" id="ARBA00022679"/>
    </source>
</evidence>
<dbReference type="InterPro" id="IPR003702">
    <property type="entry name" value="ActCoA_hydro_N"/>
</dbReference>
<gene>
    <name evidence="5" type="ORF">SAMN05443637_102398</name>
</gene>
<dbReference type="SUPFAM" id="SSF100950">
    <property type="entry name" value="NagB/RpiA/CoA transferase-like"/>
    <property type="match status" value="2"/>
</dbReference>
<dbReference type="GO" id="GO:0008775">
    <property type="term" value="F:acetate CoA-transferase activity"/>
    <property type="evidence" value="ECO:0007669"/>
    <property type="project" value="InterPro"/>
</dbReference>
<sequence length="428" mass="44748">MTAAGLAGSRTIALEDLDFTRIVRPGDTVLWSPGVAEPVPLVERLLAQRQVIGPFTVLFAGAGYTALARPEHADTVRFITGGAVGSSRRLCAAGAAEVLPVHLSELSRLVRSGALPVDVVIAQLARDETGALSHGAASSLVGAAAARARVVVAELNEQAPWTHSRYPPVRADLVVRTSRPLIEVAARSPGPGDEAIAARVVELIGPHATVQLGIGGVPAAVARHLTSRRGLTVHSGVIGDDVVDLVESGAVTEVVTGALIGTRRLFAFAHDEPRIRVEPVSHTHEHAVLRELPAFTAVNSAIEVDLTGQVGAEVAGRAYVGTVGGQVDFVRGALASEGGRSIIALPARTRSGRPRIVPLLESGIVTTGRADADVVVTEYGVAQLRGRTIPERVRAMAAIAHPDDRDALLRAAEHVVGHVRDRPEEGPR</sequence>
<dbReference type="Gene3D" id="3.30.750.70">
    <property type="entry name" value="4-hydroxybutyrate coenzyme like domains"/>
    <property type="match status" value="1"/>
</dbReference>
<feature type="domain" description="Acetyl-CoA hydrolase/transferase C-terminal" evidence="4">
    <location>
        <begin position="261"/>
        <end position="412"/>
    </location>
</feature>
<dbReference type="Pfam" id="PF13336">
    <property type="entry name" value="AcetylCoA_hyd_C"/>
    <property type="match status" value="1"/>
</dbReference>
<dbReference type="PANTHER" id="PTHR21432">
    <property type="entry name" value="ACETYL-COA HYDROLASE-RELATED"/>
    <property type="match status" value="1"/>
</dbReference>
<dbReference type="InterPro" id="IPR038460">
    <property type="entry name" value="AcetylCoA_hyd_C_sf"/>
</dbReference>
<evidence type="ECO:0000259" key="4">
    <source>
        <dbReference type="Pfam" id="PF13336"/>
    </source>
</evidence>
<dbReference type="AlphaFoldDB" id="A0A1M6PQ91"/>
<dbReference type="OrthoDB" id="9801795at2"/>
<keyword evidence="6" id="KW-1185">Reference proteome</keyword>
<dbReference type="GO" id="GO:0016787">
    <property type="term" value="F:hydrolase activity"/>
    <property type="evidence" value="ECO:0007669"/>
    <property type="project" value="UniProtKB-KW"/>
</dbReference>
<reference evidence="5 6" key="1">
    <citation type="submission" date="2016-11" db="EMBL/GenBank/DDBJ databases">
        <authorList>
            <person name="Jaros S."/>
            <person name="Januszkiewicz K."/>
            <person name="Wedrychowicz H."/>
        </authorList>
    </citation>
    <scope>NUCLEOTIDE SEQUENCE [LARGE SCALE GENOMIC DNA]</scope>
    <source>
        <strain evidence="5 6">DSM 43832</strain>
    </source>
</reference>
<dbReference type="InterPro" id="IPR046433">
    <property type="entry name" value="ActCoA_hydro"/>
</dbReference>
<keyword evidence="2" id="KW-0808">Transferase</keyword>
<dbReference type="Gene3D" id="3.40.1080.10">
    <property type="entry name" value="Glutaconate Coenzyme A-transferase"/>
    <property type="match status" value="1"/>
</dbReference>
<dbReference type="STRING" id="1848.SAMN05443637_102398"/>
<dbReference type="GO" id="GO:0006083">
    <property type="term" value="P:acetate metabolic process"/>
    <property type="evidence" value="ECO:0007669"/>
    <property type="project" value="InterPro"/>
</dbReference>
<protein>
    <submittedName>
        <fullName evidence="5">Acyl-CoA hydrolase</fullName>
    </submittedName>
</protein>
<dbReference type="InterPro" id="IPR026888">
    <property type="entry name" value="AcetylCoA_hyd_C"/>
</dbReference>
<dbReference type="RefSeq" id="WP_159444854.1">
    <property type="nucleotide sequence ID" value="NZ_CALGVN010000036.1"/>
</dbReference>
<evidence type="ECO:0000256" key="1">
    <source>
        <dbReference type="ARBA" id="ARBA00009632"/>
    </source>
</evidence>
<evidence type="ECO:0000313" key="6">
    <source>
        <dbReference type="Proteomes" id="UP000184363"/>
    </source>
</evidence>
<dbReference type="EMBL" id="FRAP01000002">
    <property type="protein sequence ID" value="SHK10116.1"/>
    <property type="molecule type" value="Genomic_DNA"/>
</dbReference>
<comment type="similarity">
    <text evidence="1">Belongs to the acetyl-CoA hydrolase/transferase family.</text>
</comment>
<dbReference type="Pfam" id="PF02550">
    <property type="entry name" value="AcetylCoA_hydro"/>
    <property type="match status" value="1"/>
</dbReference>
<evidence type="ECO:0000313" key="5">
    <source>
        <dbReference type="EMBL" id="SHK10116.1"/>
    </source>
</evidence>
<name>A0A1M6PQ91_PSETH</name>
<dbReference type="Proteomes" id="UP000184363">
    <property type="component" value="Unassembled WGS sequence"/>
</dbReference>
<evidence type="ECO:0000259" key="3">
    <source>
        <dbReference type="Pfam" id="PF02550"/>
    </source>
</evidence>